<evidence type="ECO:0000256" key="1">
    <source>
        <dbReference type="ARBA" id="ARBA00004604"/>
    </source>
</evidence>
<keyword evidence="4" id="KW-0539">Nucleus</keyword>
<gene>
    <name evidence="6" type="ORF">TIFTF001_020060</name>
</gene>
<evidence type="ECO:0000256" key="2">
    <source>
        <dbReference type="ARBA" id="ARBA00007175"/>
    </source>
</evidence>
<feature type="region of interest" description="Disordered" evidence="5">
    <location>
        <begin position="168"/>
        <end position="233"/>
    </location>
</feature>
<feature type="compositionally biased region" description="Acidic residues" evidence="5">
    <location>
        <begin position="98"/>
        <end position="110"/>
    </location>
</feature>
<dbReference type="PANTHER" id="PTHR14577">
    <property type="entry name" value="NUCLEOLAR PROTEIN 12"/>
    <property type="match status" value="1"/>
</dbReference>
<sequence>MADEVEEQPIKALPSRGRHIKKRVLRNKALSITFDEKDLRNYVTGFHKRKKKRRKEARKLQEEAQRKKRIEERKKRKLEREFALYGGAPPAANSTADGSDEYDEEDEDSEPVPSVSATKSMSVPYTGTILLSGLGQVPWFARPACHLPRTTTYDNGDLKVTVMTSEISPEDEDFSSEKTGEGAVVAQPIATQRKHNVPVAKKKAFKRVGINKSRPKSHNRKDKKKGKKGKKGR</sequence>
<evidence type="ECO:0000256" key="3">
    <source>
        <dbReference type="ARBA" id="ARBA00023054"/>
    </source>
</evidence>
<evidence type="ECO:0008006" key="8">
    <source>
        <dbReference type="Google" id="ProtNLM"/>
    </source>
</evidence>
<dbReference type="Proteomes" id="UP001187192">
    <property type="component" value="Unassembled WGS sequence"/>
</dbReference>
<accession>A0AA88DJI9</accession>
<proteinExistence type="inferred from homology"/>
<protein>
    <recommendedName>
        <fullName evidence="8">Ribosomal RNA-processing protein 17</fullName>
    </recommendedName>
</protein>
<feature type="compositionally biased region" description="Basic residues" evidence="5">
    <location>
        <begin position="46"/>
        <end position="57"/>
    </location>
</feature>
<dbReference type="EMBL" id="BTGU01000035">
    <property type="protein sequence ID" value="GMN50904.1"/>
    <property type="molecule type" value="Genomic_DNA"/>
</dbReference>
<comment type="subcellular location">
    <subcellularLocation>
        <location evidence="1">Nucleus</location>
        <location evidence="1">Nucleolus</location>
    </subcellularLocation>
</comment>
<evidence type="ECO:0000256" key="4">
    <source>
        <dbReference type="ARBA" id="ARBA00023242"/>
    </source>
</evidence>
<evidence type="ECO:0000313" key="7">
    <source>
        <dbReference type="Proteomes" id="UP001187192"/>
    </source>
</evidence>
<dbReference type="GO" id="GO:0019843">
    <property type="term" value="F:rRNA binding"/>
    <property type="evidence" value="ECO:0007669"/>
    <property type="project" value="TreeGrafter"/>
</dbReference>
<evidence type="ECO:0000313" key="6">
    <source>
        <dbReference type="EMBL" id="GMN50904.1"/>
    </source>
</evidence>
<comment type="similarity">
    <text evidence="2">Belongs to the RRP17 family.</text>
</comment>
<dbReference type="GO" id="GO:0005730">
    <property type="term" value="C:nucleolus"/>
    <property type="evidence" value="ECO:0007669"/>
    <property type="project" value="UniProtKB-SubCell"/>
</dbReference>
<feature type="compositionally biased region" description="Basic residues" evidence="5">
    <location>
        <begin position="192"/>
        <end position="206"/>
    </location>
</feature>
<comment type="caution">
    <text evidence="6">The sequence shown here is derived from an EMBL/GenBank/DDBJ whole genome shotgun (WGS) entry which is preliminary data.</text>
</comment>
<keyword evidence="7" id="KW-1185">Reference proteome</keyword>
<evidence type="ECO:0000256" key="5">
    <source>
        <dbReference type="SAM" id="MobiDB-lite"/>
    </source>
</evidence>
<organism evidence="6 7">
    <name type="scientific">Ficus carica</name>
    <name type="common">Common fig</name>
    <dbReference type="NCBI Taxonomy" id="3494"/>
    <lineage>
        <taxon>Eukaryota</taxon>
        <taxon>Viridiplantae</taxon>
        <taxon>Streptophyta</taxon>
        <taxon>Embryophyta</taxon>
        <taxon>Tracheophyta</taxon>
        <taxon>Spermatophyta</taxon>
        <taxon>Magnoliopsida</taxon>
        <taxon>eudicotyledons</taxon>
        <taxon>Gunneridae</taxon>
        <taxon>Pentapetalae</taxon>
        <taxon>rosids</taxon>
        <taxon>fabids</taxon>
        <taxon>Rosales</taxon>
        <taxon>Moraceae</taxon>
        <taxon>Ficeae</taxon>
        <taxon>Ficus</taxon>
    </lineage>
</organism>
<name>A0AA88DJI9_FICCA</name>
<reference evidence="6" key="1">
    <citation type="submission" date="2023-07" db="EMBL/GenBank/DDBJ databases">
        <title>draft genome sequence of fig (Ficus carica).</title>
        <authorList>
            <person name="Takahashi T."/>
            <person name="Nishimura K."/>
        </authorList>
    </citation>
    <scope>NUCLEOTIDE SEQUENCE</scope>
</reference>
<dbReference type="Pfam" id="PF09805">
    <property type="entry name" value="Nop25"/>
    <property type="match status" value="1"/>
</dbReference>
<dbReference type="PANTHER" id="PTHR14577:SF0">
    <property type="entry name" value="NUCLEOLAR PROTEIN 12"/>
    <property type="match status" value="1"/>
</dbReference>
<dbReference type="AlphaFoldDB" id="A0AA88DJI9"/>
<feature type="region of interest" description="Disordered" evidence="5">
    <location>
        <begin position="43"/>
        <end position="119"/>
    </location>
</feature>
<dbReference type="InterPro" id="IPR019186">
    <property type="entry name" value="Nucleolar_protein_12"/>
</dbReference>
<feature type="compositionally biased region" description="Basic and acidic residues" evidence="5">
    <location>
        <begin position="58"/>
        <end position="82"/>
    </location>
</feature>
<feature type="compositionally biased region" description="Basic residues" evidence="5">
    <location>
        <begin position="213"/>
        <end position="233"/>
    </location>
</feature>
<keyword evidence="3" id="KW-0175">Coiled coil</keyword>